<dbReference type="GO" id="GO:0003677">
    <property type="term" value="F:DNA binding"/>
    <property type="evidence" value="ECO:0007669"/>
    <property type="project" value="UniProtKB-KW"/>
</dbReference>
<evidence type="ECO:0000256" key="4">
    <source>
        <dbReference type="ARBA" id="ARBA00023159"/>
    </source>
</evidence>
<gene>
    <name evidence="7" type="primary">oxyR_3</name>
    <name evidence="7" type="ORF">NBEOAGPD_3511</name>
</gene>
<reference evidence="7" key="1">
    <citation type="journal article" date="2016" name="Front. Microbiol.">
        <title>Genome Sequence of the Piezophilic, Mesophilic Sulfate-Reducing Bacterium Desulfovibrio indicus J2T.</title>
        <authorList>
            <person name="Cao J."/>
            <person name="Maignien L."/>
            <person name="Shao Z."/>
            <person name="Alain K."/>
            <person name="Jebbar M."/>
        </authorList>
    </citation>
    <scope>NUCLEOTIDE SEQUENCE</scope>
    <source>
        <strain evidence="7">NBRC 103626</strain>
    </source>
</reference>
<dbReference type="FunFam" id="1.10.10.10:FF:000001">
    <property type="entry name" value="LysR family transcriptional regulator"/>
    <property type="match status" value="1"/>
</dbReference>
<keyword evidence="3" id="KW-0238">DNA-binding</keyword>
<dbReference type="SUPFAM" id="SSF53850">
    <property type="entry name" value="Periplasmic binding protein-like II"/>
    <property type="match status" value="1"/>
</dbReference>
<dbReference type="Proteomes" id="UP001055108">
    <property type="component" value="Unassembled WGS sequence"/>
</dbReference>
<dbReference type="PANTHER" id="PTHR30293:SF0">
    <property type="entry name" value="NITROGEN ASSIMILATION REGULATORY PROTEIN NAC"/>
    <property type="match status" value="1"/>
</dbReference>
<dbReference type="Gene3D" id="1.10.10.10">
    <property type="entry name" value="Winged helix-like DNA-binding domain superfamily/Winged helix DNA-binding domain"/>
    <property type="match status" value="1"/>
</dbReference>
<evidence type="ECO:0000259" key="6">
    <source>
        <dbReference type="PROSITE" id="PS50931"/>
    </source>
</evidence>
<evidence type="ECO:0000256" key="3">
    <source>
        <dbReference type="ARBA" id="ARBA00023125"/>
    </source>
</evidence>
<dbReference type="InterPro" id="IPR036390">
    <property type="entry name" value="WH_DNA-bd_sf"/>
</dbReference>
<dbReference type="AlphaFoldDB" id="A0AA37HRF9"/>
<reference evidence="7" key="2">
    <citation type="submission" date="2021-08" db="EMBL/GenBank/DDBJ databases">
        <authorList>
            <person name="Tani A."/>
            <person name="Ola A."/>
            <person name="Ogura Y."/>
            <person name="Katsura K."/>
            <person name="Hayashi T."/>
        </authorList>
    </citation>
    <scope>NUCLEOTIDE SEQUENCE</scope>
    <source>
        <strain evidence="7">NBRC 103626</strain>
    </source>
</reference>
<keyword evidence="8" id="KW-1185">Reference proteome</keyword>
<dbReference type="PROSITE" id="PS50931">
    <property type="entry name" value="HTH_LYSR"/>
    <property type="match status" value="1"/>
</dbReference>
<dbReference type="InterPro" id="IPR036388">
    <property type="entry name" value="WH-like_DNA-bd_sf"/>
</dbReference>
<dbReference type="GO" id="GO:0003700">
    <property type="term" value="F:DNA-binding transcription factor activity"/>
    <property type="evidence" value="ECO:0007669"/>
    <property type="project" value="InterPro"/>
</dbReference>
<dbReference type="CDD" id="cd08433">
    <property type="entry name" value="PBP2_Nac"/>
    <property type="match status" value="1"/>
</dbReference>
<keyword evidence="2" id="KW-0805">Transcription regulation</keyword>
<comment type="caution">
    <text evidence="7">The sequence shown here is derived from an EMBL/GenBank/DDBJ whole genome shotgun (WGS) entry which is preliminary data.</text>
</comment>
<evidence type="ECO:0000256" key="2">
    <source>
        <dbReference type="ARBA" id="ARBA00023015"/>
    </source>
</evidence>
<name>A0AA37HRF9_9HYPH</name>
<accession>A0AA37HRF9</accession>
<dbReference type="InterPro" id="IPR005119">
    <property type="entry name" value="LysR_subst-bd"/>
</dbReference>
<evidence type="ECO:0000313" key="7">
    <source>
        <dbReference type="EMBL" id="GJD80270.1"/>
    </source>
</evidence>
<sequence length="309" mass="33307">MDLAQLRTLVHVAELGSLSKAAGRLRIAQPALSRQIRLLEDELGARLFDRHGRGMVITEAGREALRHAKRVLAETEELRASVSGPGAELTGHVAVGLPPTLADMISVPLVAAFSATHPRVRLQLVAAYTGYLLDSLYRGEIDLAVLYDPRAPRSLRIRPLMQEALFLIGPGDAGLTAEEPVPFRALAGQRLLLPSTRHGLRNMVQHFADEAGIALDIGLEIDSYTALKDLVRQGYGRTILTRAPMHEDIAAGRLTAAPLVDPAPIRRLVLSFQPDRPVSRAAEFAGAAIAAIMAEQLSQGVWVGEMLAG</sequence>
<comment type="similarity">
    <text evidence="1">Belongs to the LysR transcriptional regulatory family.</text>
</comment>
<dbReference type="SUPFAM" id="SSF46785">
    <property type="entry name" value="Winged helix' DNA-binding domain"/>
    <property type="match status" value="1"/>
</dbReference>
<proteinExistence type="inferred from homology"/>
<feature type="domain" description="HTH lysR-type" evidence="6">
    <location>
        <begin position="1"/>
        <end position="58"/>
    </location>
</feature>
<dbReference type="Pfam" id="PF03466">
    <property type="entry name" value="LysR_substrate"/>
    <property type="match status" value="1"/>
</dbReference>
<evidence type="ECO:0000256" key="5">
    <source>
        <dbReference type="ARBA" id="ARBA00023163"/>
    </source>
</evidence>
<dbReference type="Pfam" id="PF00126">
    <property type="entry name" value="HTH_1"/>
    <property type="match status" value="1"/>
</dbReference>
<dbReference type="GO" id="GO:2000142">
    <property type="term" value="P:regulation of DNA-templated transcription initiation"/>
    <property type="evidence" value="ECO:0007669"/>
    <property type="project" value="TreeGrafter"/>
</dbReference>
<evidence type="ECO:0000256" key="1">
    <source>
        <dbReference type="ARBA" id="ARBA00009437"/>
    </source>
</evidence>
<keyword evidence="4" id="KW-0010">Activator</keyword>
<protein>
    <submittedName>
        <fullName evidence="7">Hydrogen peroxide-inducible genes activator</fullName>
    </submittedName>
</protein>
<dbReference type="PANTHER" id="PTHR30293">
    <property type="entry name" value="TRANSCRIPTIONAL REGULATORY PROTEIN NAC-RELATED"/>
    <property type="match status" value="1"/>
</dbReference>
<dbReference type="InterPro" id="IPR000847">
    <property type="entry name" value="LysR_HTH_N"/>
</dbReference>
<evidence type="ECO:0000313" key="8">
    <source>
        <dbReference type="Proteomes" id="UP001055108"/>
    </source>
</evidence>
<dbReference type="PRINTS" id="PR00039">
    <property type="entry name" value="HTHLYSR"/>
</dbReference>
<dbReference type="RefSeq" id="WP_238304128.1">
    <property type="nucleotide sequence ID" value="NZ_BPQM01000090.1"/>
</dbReference>
<organism evidence="7 8">
    <name type="scientific">Methylobacterium gregans</name>
    <dbReference type="NCBI Taxonomy" id="374424"/>
    <lineage>
        <taxon>Bacteria</taxon>
        <taxon>Pseudomonadati</taxon>
        <taxon>Pseudomonadota</taxon>
        <taxon>Alphaproteobacteria</taxon>
        <taxon>Hyphomicrobiales</taxon>
        <taxon>Methylobacteriaceae</taxon>
        <taxon>Methylobacterium</taxon>
    </lineage>
</organism>
<dbReference type="EMBL" id="BPQM01000090">
    <property type="protein sequence ID" value="GJD80270.1"/>
    <property type="molecule type" value="Genomic_DNA"/>
</dbReference>
<keyword evidence="5" id="KW-0804">Transcription</keyword>
<dbReference type="Gene3D" id="3.40.190.10">
    <property type="entry name" value="Periplasmic binding protein-like II"/>
    <property type="match status" value="2"/>
</dbReference>